<dbReference type="RefSeq" id="WP_151881701.1">
    <property type="nucleotide sequence ID" value="NZ_WCTH01000041.1"/>
</dbReference>
<sequence length="337" mass="39470">MVLTKNDTLALKGIAILLLLWHHMFFVSKDLLFDWHDIGIKSAILSRVCVAIFVFLSGYGLMVSSKINESLIAFYRKRLFKLLLNYWYIWLLFVPIGVFVFHRTFDAVYGQNEPLYPILDFVGLLNCLGKQSYNMSWWFYSCIILLYVLFPIFNYIIKTKWGQYLLVLLGIFLCIIPSGYLSIFEPIKNYLLVFIAGMIFYKKGVLFSSPNFKYIVFLCAIISCGLRLKLPQLEGITDTIICIFIVDCYKRHCNANNLSLLKLLGFHSFNIYLFHSFINMYYFTDIVYWCNNPLVVFPFFVILCMIISLIIEKSKDIIGFYKIQNILMKAKRNKTDI</sequence>
<reference evidence="3 4" key="1">
    <citation type="journal article" date="2019" name="Nat. Med.">
        <title>A library of human gut bacterial isolates paired with longitudinal multiomics data enables mechanistic microbiome research.</title>
        <authorList>
            <person name="Poyet M."/>
            <person name="Groussin M."/>
            <person name="Gibbons S.M."/>
            <person name="Avila-Pacheco J."/>
            <person name="Jiang X."/>
            <person name="Kearney S.M."/>
            <person name="Perrotta A.R."/>
            <person name="Berdy B."/>
            <person name="Zhao S."/>
            <person name="Lieberman T.D."/>
            <person name="Swanson P.K."/>
            <person name="Smith M."/>
            <person name="Roesemann S."/>
            <person name="Alexander J.E."/>
            <person name="Rich S.A."/>
            <person name="Livny J."/>
            <person name="Vlamakis H."/>
            <person name="Clish C."/>
            <person name="Bullock K."/>
            <person name="Deik A."/>
            <person name="Scott J."/>
            <person name="Pierce K.A."/>
            <person name="Xavier R.J."/>
            <person name="Alm E.J."/>
        </authorList>
    </citation>
    <scope>NUCLEOTIDE SEQUENCE [LARGE SCALE GENOMIC DNA]</scope>
    <source>
        <strain evidence="3 4">BIOML-A3</strain>
    </source>
</reference>
<feature type="transmembrane region" description="Helical" evidence="1">
    <location>
        <begin position="38"/>
        <end position="61"/>
    </location>
</feature>
<dbReference type="Pfam" id="PF01757">
    <property type="entry name" value="Acyl_transf_3"/>
    <property type="match status" value="1"/>
</dbReference>
<organism evidence="3 4">
    <name type="scientific">Bacteroides uniformis</name>
    <dbReference type="NCBI Taxonomy" id="820"/>
    <lineage>
        <taxon>Bacteria</taxon>
        <taxon>Pseudomonadati</taxon>
        <taxon>Bacteroidota</taxon>
        <taxon>Bacteroidia</taxon>
        <taxon>Bacteroidales</taxon>
        <taxon>Bacteroidaceae</taxon>
        <taxon>Bacteroides</taxon>
    </lineage>
</organism>
<gene>
    <name evidence="3" type="ORF">GAP48_12170</name>
</gene>
<keyword evidence="1" id="KW-0472">Membrane</keyword>
<evidence type="ECO:0000313" key="4">
    <source>
        <dbReference type="Proteomes" id="UP000487989"/>
    </source>
</evidence>
<feature type="transmembrane region" description="Helical" evidence="1">
    <location>
        <begin position="294"/>
        <end position="311"/>
    </location>
</feature>
<evidence type="ECO:0000313" key="3">
    <source>
        <dbReference type="EMBL" id="KAB4252633.1"/>
    </source>
</evidence>
<dbReference type="GO" id="GO:0016747">
    <property type="term" value="F:acyltransferase activity, transferring groups other than amino-acyl groups"/>
    <property type="evidence" value="ECO:0007669"/>
    <property type="project" value="InterPro"/>
</dbReference>
<keyword evidence="3" id="KW-0012">Acyltransferase</keyword>
<dbReference type="Proteomes" id="UP000487989">
    <property type="component" value="Unassembled WGS sequence"/>
</dbReference>
<dbReference type="AlphaFoldDB" id="A0A6I0LE21"/>
<name>A0A6I0LE21_BACUN</name>
<keyword evidence="1" id="KW-1133">Transmembrane helix</keyword>
<keyword evidence="1" id="KW-0812">Transmembrane</keyword>
<accession>A0A6I0LE21</accession>
<feature type="transmembrane region" description="Helical" evidence="1">
    <location>
        <begin position="82"/>
        <end position="101"/>
    </location>
</feature>
<proteinExistence type="predicted"/>
<feature type="transmembrane region" description="Helical" evidence="1">
    <location>
        <begin position="164"/>
        <end position="184"/>
    </location>
</feature>
<dbReference type="InterPro" id="IPR002656">
    <property type="entry name" value="Acyl_transf_3_dom"/>
</dbReference>
<feature type="domain" description="Acyltransferase 3" evidence="2">
    <location>
        <begin position="11"/>
        <end position="311"/>
    </location>
</feature>
<evidence type="ECO:0000256" key="1">
    <source>
        <dbReference type="SAM" id="Phobius"/>
    </source>
</evidence>
<comment type="caution">
    <text evidence="3">The sequence shown here is derived from an EMBL/GenBank/DDBJ whole genome shotgun (WGS) entry which is preliminary data.</text>
</comment>
<keyword evidence="3" id="KW-0808">Transferase</keyword>
<feature type="transmembrane region" description="Helical" evidence="1">
    <location>
        <begin position="9"/>
        <end position="26"/>
    </location>
</feature>
<dbReference type="EMBL" id="WCTJ01000018">
    <property type="protein sequence ID" value="KAB4252633.1"/>
    <property type="molecule type" value="Genomic_DNA"/>
</dbReference>
<feature type="transmembrane region" description="Helical" evidence="1">
    <location>
        <begin position="137"/>
        <end position="157"/>
    </location>
</feature>
<feature type="transmembrane region" description="Helical" evidence="1">
    <location>
        <begin position="260"/>
        <end position="282"/>
    </location>
</feature>
<evidence type="ECO:0000259" key="2">
    <source>
        <dbReference type="Pfam" id="PF01757"/>
    </source>
</evidence>
<protein>
    <submittedName>
        <fullName evidence="3">Acyltransferase</fullName>
    </submittedName>
</protein>